<gene>
    <name evidence="1" type="ORF">KOM_12_440</name>
</gene>
<dbReference type="EMBL" id="MZ420154">
    <property type="protein sequence ID" value="QYA18708.1"/>
    <property type="molecule type" value="Genomic_DNA"/>
</dbReference>
<organism evidence="1">
    <name type="scientific">Clandestinovirus</name>
    <dbReference type="NCBI Taxonomy" id="2831644"/>
    <lineage>
        <taxon>Viruses</taxon>
    </lineage>
</organism>
<sequence length="189" mass="20874">MSNQIAMRNLKNLTVKNADIFMSNGLIQSDTKYPVYYKWIDDNTLVCDGTMMGNEQSPMLPTVYDTEAPLQTVYCQDSNIHIYDSVFVSTSLHITMKGKCDMTIPKREYSTINHIVAGTGSLHANDSIVETFSTCVTGSSSVERCCFRKNIVVAVVGLLRLTGVKSKKCNVTKNVVGDLQDCLINKGVV</sequence>
<name>A0A8F8KU70_9VIRU</name>
<reference evidence="1" key="1">
    <citation type="submission" date="2021-06" db="EMBL/GenBank/DDBJ databases">
        <authorList>
            <person name="Rolland C."/>
        </authorList>
    </citation>
    <scope>NUCLEOTIDE SEQUENCE</scope>
    <source>
        <strain evidence="1">347.936635</strain>
    </source>
</reference>
<proteinExistence type="predicted"/>
<protein>
    <submittedName>
        <fullName evidence="1">Uncharacterized protein</fullName>
    </submittedName>
</protein>
<evidence type="ECO:0000313" key="1">
    <source>
        <dbReference type="EMBL" id="QYA18708.1"/>
    </source>
</evidence>
<accession>A0A8F8KU70</accession>